<keyword evidence="1" id="KW-0812">Transmembrane</keyword>
<name>A0AB34I7Y2_PRYPA</name>
<evidence type="ECO:0000313" key="2">
    <source>
        <dbReference type="EMBL" id="KAL1495220.1"/>
    </source>
</evidence>
<evidence type="ECO:0008006" key="4">
    <source>
        <dbReference type="Google" id="ProtNLM"/>
    </source>
</evidence>
<dbReference type="Proteomes" id="UP001515480">
    <property type="component" value="Unassembled WGS sequence"/>
</dbReference>
<evidence type="ECO:0000256" key="1">
    <source>
        <dbReference type="SAM" id="Phobius"/>
    </source>
</evidence>
<accession>A0AB34I7Y2</accession>
<keyword evidence="1" id="KW-0472">Membrane</keyword>
<keyword evidence="3" id="KW-1185">Reference proteome</keyword>
<feature type="transmembrane region" description="Helical" evidence="1">
    <location>
        <begin position="153"/>
        <end position="173"/>
    </location>
</feature>
<keyword evidence="1" id="KW-1133">Transmembrane helix</keyword>
<sequence length="473" mass="50487">MLEADKAAMLADTAQSALELRKLEFDYLNTRYTALGGLSSILTGFAYVGVVKTGALYSCDDRCAARCAAAADADDEPSCAAAARLVCASSHCWLVSVYYSFIVLSLVLSLYNFCLCSFLAIYGYGHALRGADGGSVAHATAVFLKYRRETLRFFCLSVATLLVSVNLLAFLKIGVLGTAASVLSSTLVLFGVYNGVAVYKLLSTSGNWVSGDMKLLADGDAVDFDVEGSSHQILDQRGDGPGLDDDVVDDEVEYHDGELLVRRLGGLTPRGTFSSIGASFSRMSTSLKRHSAKTAASFSSAPKGDSHGFRRQYLVLERGVLSLYRTGAEYHAGGTPHDAFDLRTMTAAWLDPLAADASALAAMERAHGPIGATAKVTDEAAMLAAKGRSDLETSESTKSVFKDAASSSAWGGCVLELKAERGMEEAHGSGVQLNFASERDRRRWLVVLRRYVPIAAAPNESVHPSVMESEEIL</sequence>
<evidence type="ECO:0000313" key="3">
    <source>
        <dbReference type="Proteomes" id="UP001515480"/>
    </source>
</evidence>
<feature type="transmembrane region" description="Helical" evidence="1">
    <location>
        <begin position="97"/>
        <end position="122"/>
    </location>
</feature>
<feature type="transmembrane region" description="Helical" evidence="1">
    <location>
        <begin position="179"/>
        <end position="199"/>
    </location>
</feature>
<organism evidence="2 3">
    <name type="scientific">Prymnesium parvum</name>
    <name type="common">Toxic golden alga</name>
    <dbReference type="NCBI Taxonomy" id="97485"/>
    <lineage>
        <taxon>Eukaryota</taxon>
        <taxon>Haptista</taxon>
        <taxon>Haptophyta</taxon>
        <taxon>Prymnesiophyceae</taxon>
        <taxon>Prymnesiales</taxon>
        <taxon>Prymnesiaceae</taxon>
        <taxon>Prymnesium</taxon>
    </lineage>
</organism>
<protein>
    <recommendedName>
        <fullName evidence="4">PH domain-containing protein</fullName>
    </recommendedName>
</protein>
<reference evidence="2 3" key="1">
    <citation type="journal article" date="2024" name="Science">
        <title>Giant polyketide synthase enzymes in the biosynthesis of giant marine polyether toxins.</title>
        <authorList>
            <person name="Fallon T.R."/>
            <person name="Shende V.V."/>
            <person name="Wierzbicki I.H."/>
            <person name="Pendleton A.L."/>
            <person name="Watervoot N.F."/>
            <person name="Auber R.P."/>
            <person name="Gonzalez D.J."/>
            <person name="Wisecaver J.H."/>
            <person name="Moore B.S."/>
        </authorList>
    </citation>
    <scope>NUCLEOTIDE SEQUENCE [LARGE SCALE GENOMIC DNA]</scope>
    <source>
        <strain evidence="2 3">12B1</strain>
    </source>
</reference>
<dbReference type="EMBL" id="JBGBPQ010000033">
    <property type="protein sequence ID" value="KAL1495220.1"/>
    <property type="molecule type" value="Genomic_DNA"/>
</dbReference>
<comment type="caution">
    <text evidence="2">The sequence shown here is derived from an EMBL/GenBank/DDBJ whole genome shotgun (WGS) entry which is preliminary data.</text>
</comment>
<dbReference type="AlphaFoldDB" id="A0AB34I7Y2"/>
<proteinExistence type="predicted"/>
<gene>
    <name evidence="2" type="ORF">AB1Y20_017083</name>
</gene>